<gene>
    <name evidence="3" type="ORF">TVAG_420480</name>
</gene>
<dbReference type="SMR" id="A2ED71"/>
<dbReference type="Pfam" id="PF00656">
    <property type="entry name" value="Peptidase_C14"/>
    <property type="match status" value="1"/>
</dbReference>
<reference evidence="3" key="2">
    <citation type="journal article" date="2007" name="Science">
        <title>Draft genome sequence of the sexually transmitted pathogen Trichomonas vaginalis.</title>
        <authorList>
            <person name="Carlton J.M."/>
            <person name="Hirt R.P."/>
            <person name="Silva J.C."/>
            <person name="Delcher A.L."/>
            <person name="Schatz M."/>
            <person name="Zhao Q."/>
            <person name="Wortman J.R."/>
            <person name="Bidwell S.L."/>
            <person name="Alsmark U.C.M."/>
            <person name="Besteiro S."/>
            <person name="Sicheritz-Ponten T."/>
            <person name="Noel C.J."/>
            <person name="Dacks J.B."/>
            <person name="Foster P.G."/>
            <person name="Simillion C."/>
            <person name="Van de Peer Y."/>
            <person name="Miranda-Saavedra D."/>
            <person name="Barton G.J."/>
            <person name="Westrop G.D."/>
            <person name="Mueller S."/>
            <person name="Dessi D."/>
            <person name="Fiori P.L."/>
            <person name="Ren Q."/>
            <person name="Paulsen I."/>
            <person name="Zhang H."/>
            <person name="Bastida-Corcuera F.D."/>
            <person name="Simoes-Barbosa A."/>
            <person name="Brown M.T."/>
            <person name="Hayes R.D."/>
            <person name="Mukherjee M."/>
            <person name="Okumura C.Y."/>
            <person name="Schneider R."/>
            <person name="Smith A.J."/>
            <person name="Vanacova S."/>
            <person name="Villalvazo M."/>
            <person name="Haas B.J."/>
            <person name="Pertea M."/>
            <person name="Feldblyum T.V."/>
            <person name="Utterback T.R."/>
            <person name="Shu C.L."/>
            <person name="Osoegawa K."/>
            <person name="de Jong P.J."/>
            <person name="Hrdy I."/>
            <person name="Horvathova L."/>
            <person name="Zubacova Z."/>
            <person name="Dolezal P."/>
            <person name="Malik S.B."/>
            <person name="Logsdon J.M. Jr."/>
            <person name="Henze K."/>
            <person name="Gupta A."/>
            <person name="Wang C.C."/>
            <person name="Dunne R.L."/>
            <person name="Upcroft J.A."/>
            <person name="Upcroft P."/>
            <person name="White O."/>
            <person name="Salzberg S.L."/>
            <person name="Tang P."/>
            <person name="Chiu C.-H."/>
            <person name="Lee Y.-S."/>
            <person name="Embley T.M."/>
            <person name="Coombs G.H."/>
            <person name="Mottram J.C."/>
            <person name="Tachezy J."/>
            <person name="Fraser-Liggett C.M."/>
            <person name="Johnson P.J."/>
        </authorList>
    </citation>
    <scope>NUCLEOTIDE SEQUENCE [LARGE SCALE GENOMIC DNA]</scope>
    <source>
        <strain evidence="3">G3</strain>
    </source>
</reference>
<dbReference type="VEuPathDB" id="TrichDB:TVAG_420480"/>
<dbReference type="GO" id="GO:0006508">
    <property type="term" value="P:proteolysis"/>
    <property type="evidence" value="ECO:0000318"/>
    <property type="project" value="GO_Central"/>
</dbReference>
<reference evidence="3" key="1">
    <citation type="submission" date="2006-10" db="EMBL/GenBank/DDBJ databases">
        <authorList>
            <person name="Amadeo P."/>
            <person name="Zhao Q."/>
            <person name="Wortman J."/>
            <person name="Fraser-Liggett C."/>
            <person name="Carlton J."/>
        </authorList>
    </citation>
    <scope>NUCLEOTIDE SEQUENCE</scope>
    <source>
        <strain evidence="3">G3</strain>
    </source>
</reference>
<name>A2ED71_TRIV3</name>
<dbReference type="PANTHER" id="PTHR48104">
    <property type="entry name" value="METACASPASE-4"/>
    <property type="match status" value="1"/>
</dbReference>
<dbReference type="Proteomes" id="UP000001542">
    <property type="component" value="Unassembled WGS sequence"/>
</dbReference>
<dbReference type="PANTHER" id="PTHR48104:SF30">
    <property type="entry name" value="METACASPASE-1"/>
    <property type="match status" value="1"/>
</dbReference>
<dbReference type="GO" id="GO:0005737">
    <property type="term" value="C:cytoplasm"/>
    <property type="evidence" value="ECO:0000318"/>
    <property type="project" value="GO_Central"/>
</dbReference>
<evidence type="ECO:0000256" key="1">
    <source>
        <dbReference type="ARBA" id="ARBA00009005"/>
    </source>
</evidence>
<dbReference type="RefSeq" id="XP_001321649.1">
    <property type="nucleotide sequence ID" value="XM_001321614.1"/>
</dbReference>
<dbReference type="GO" id="GO:0004197">
    <property type="term" value="F:cysteine-type endopeptidase activity"/>
    <property type="evidence" value="ECO:0000318"/>
    <property type="project" value="GO_Central"/>
</dbReference>
<dbReference type="KEGG" id="tva:4767345"/>
<feature type="domain" description="Peptidase C14 caspase" evidence="2">
    <location>
        <begin position="70"/>
        <end position="253"/>
    </location>
</feature>
<keyword evidence="4" id="KW-1185">Reference proteome</keyword>
<dbReference type="InterPro" id="IPR050452">
    <property type="entry name" value="Metacaspase"/>
</dbReference>
<sequence>MGNILSCFKGNQIVTLLARVLMSKLGMNFSLDEWNNARLEGDVQTHLENAKTLGTDLSKASKSSISNLDKAVFICINTYVSEQITLGVGPMNDGINVAEAMAAKKWPIFFLHNPTQAQYLEWLDVFLANTKSELITYYTGHGTQVDGGDGQENDSKNEAYVFENGSQVECTPDDTLQKHLVQYKTNANLKVILLSDCCHSGTIWDLNKSDSPQNCISISAAQDKQTAKQTQVESKEQGIFTYYLMKFLEQNPTATPNWLGEQMLPYLTKFQQNFTVQTSTQSLLDSSLL</sequence>
<dbReference type="InParanoid" id="A2ED71"/>
<dbReference type="OrthoDB" id="3223806at2759"/>
<organism evidence="3 4">
    <name type="scientific">Trichomonas vaginalis (strain ATCC PRA-98 / G3)</name>
    <dbReference type="NCBI Taxonomy" id="412133"/>
    <lineage>
        <taxon>Eukaryota</taxon>
        <taxon>Metamonada</taxon>
        <taxon>Parabasalia</taxon>
        <taxon>Trichomonadida</taxon>
        <taxon>Trichomonadidae</taxon>
        <taxon>Trichomonas</taxon>
    </lineage>
</organism>
<dbReference type="FunCoup" id="A2ED71">
    <property type="interactions" value="406"/>
</dbReference>
<dbReference type="EMBL" id="DS113358">
    <property type="protein sequence ID" value="EAY09426.1"/>
    <property type="molecule type" value="Genomic_DNA"/>
</dbReference>
<comment type="similarity">
    <text evidence="1">Belongs to the peptidase C14B family.</text>
</comment>
<accession>A2ED71</accession>
<evidence type="ECO:0000313" key="4">
    <source>
        <dbReference type="Proteomes" id="UP000001542"/>
    </source>
</evidence>
<dbReference type="AlphaFoldDB" id="A2ED71"/>
<protein>
    <recommendedName>
        <fullName evidence="2">Peptidase C14 caspase domain-containing protein</fullName>
    </recommendedName>
</protein>
<dbReference type="Gene3D" id="3.40.50.1460">
    <property type="match status" value="1"/>
</dbReference>
<evidence type="ECO:0000259" key="2">
    <source>
        <dbReference type="Pfam" id="PF00656"/>
    </source>
</evidence>
<proteinExistence type="inferred from homology"/>
<evidence type="ECO:0000313" key="3">
    <source>
        <dbReference type="EMBL" id="EAY09426.1"/>
    </source>
</evidence>
<dbReference type="VEuPathDB" id="TrichDB:TVAGG3_0425160"/>
<dbReference type="InterPro" id="IPR011600">
    <property type="entry name" value="Pept_C14_caspase"/>
</dbReference>